<comment type="caution">
    <text evidence="2">The sequence shown here is derived from an EMBL/GenBank/DDBJ whole genome shotgun (WGS) entry which is preliminary data.</text>
</comment>
<feature type="compositionally biased region" description="Pro residues" evidence="1">
    <location>
        <begin position="95"/>
        <end position="108"/>
    </location>
</feature>
<evidence type="ECO:0000313" key="2">
    <source>
        <dbReference type="EMBL" id="KAK3269316.1"/>
    </source>
</evidence>
<evidence type="ECO:0000313" key="3">
    <source>
        <dbReference type="Proteomes" id="UP001190700"/>
    </source>
</evidence>
<reference evidence="2 3" key="1">
    <citation type="journal article" date="2015" name="Genome Biol. Evol.">
        <title>Comparative Genomics of a Bacterivorous Green Alga Reveals Evolutionary Causalities and Consequences of Phago-Mixotrophic Mode of Nutrition.</title>
        <authorList>
            <person name="Burns J.A."/>
            <person name="Paasch A."/>
            <person name="Narechania A."/>
            <person name="Kim E."/>
        </authorList>
    </citation>
    <scope>NUCLEOTIDE SEQUENCE [LARGE SCALE GENOMIC DNA]</scope>
    <source>
        <strain evidence="2 3">PLY_AMNH</strain>
    </source>
</reference>
<dbReference type="PRINTS" id="PR01217">
    <property type="entry name" value="PRICHEXTENSN"/>
</dbReference>
<name>A0AAE0G1R0_9CHLO</name>
<gene>
    <name evidence="2" type="ORF">CYMTET_22238</name>
</gene>
<feature type="compositionally biased region" description="Pro residues" evidence="1">
    <location>
        <begin position="297"/>
        <end position="329"/>
    </location>
</feature>
<dbReference type="EMBL" id="LGRX02011058">
    <property type="protein sequence ID" value="KAK3269316.1"/>
    <property type="molecule type" value="Genomic_DNA"/>
</dbReference>
<organism evidence="2 3">
    <name type="scientific">Cymbomonas tetramitiformis</name>
    <dbReference type="NCBI Taxonomy" id="36881"/>
    <lineage>
        <taxon>Eukaryota</taxon>
        <taxon>Viridiplantae</taxon>
        <taxon>Chlorophyta</taxon>
        <taxon>Pyramimonadophyceae</taxon>
        <taxon>Pyramimonadales</taxon>
        <taxon>Pyramimonadaceae</taxon>
        <taxon>Cymbomonas</taxon>
    </lineage>
</organism>
<sequence>MSSLVLDSPTGLYGESSSFPSAPFTALPISAPHCLLPHLHLQPRRLAPSATCAISAAATQAAALTPPPPQPPLPPLPSPPPPPPPPATASCPSASPHPPTSPPPPPPIAAQVSRHNLSLALSLSVSADTSASAGGSISNVKDCITLEDLLDWSDGSSDDLSSLLDNYPNDLQECTVESTEVVGEMSHWKYSFHYPVDRTATICEFPLGQTSITGFATYHIYNYTLPPGLPPPCPPPYLPPSVHHPHHLHRPASCAKSALPLLLESGSEATSATKLNADHVGILPITCRCVVSWAATSPPPTPSPPPSPPSPPPPPPSPPPPPPPLPPPP</sequence>
<proteinExistence type="predicted"/>
<protein>
    <submittedName>
        <fullName evidence="2">Uncharacterized protein</fullName>
    </submittedName>
</protein>
<evidence type="ECO:0000256" key="1">
    <source>
        <dbReference type="SAM" id="MobiDB-lite"/>
    </source>
</evidence>
<feature type="region of interest" description="Disordered" evidence="1">
    <location>
        <begin position="295"/>
        <end position="329"/>
    </location>
</feature>
<dbReference type="AlphaFoldDB" id="A0AAE0G1R0"/>
<feature type="compositionally biased region" description="Pro residues" evidence="1">
    <location>
        <begin position="65"/>
        <end position="87"/>
    </location>
</feature>
<accession>A0AAE0G1R0</accession>
<dbReference type="Proteomes" id="UP001190700">
    <property type="component" value="Unassembled WGS sequence"/>
</dbReference>
<feature type="region of interest" description="Disordered" evidence="1">
    <location>
        <begin position="60"/>
        <end position="110"/>
    </location>
</feature>
<keyword evidence="3" id="KW-1185">Reference proteome</keyword>